<feature type="domain" description="Major facilitator superfamily (MFS) profile" evidence="6">
    <location>
        <begin position="284"/>
        <end position="495"/>
    </location>
</feature>
<feature type="transmembrane region" description="Helical" evidence="5">
    <location>
        <begin position="77"/>
        <end position="100"/>
    </location>
</feature>
<feature type="transmembrane region" description="Helical" evidence="5">
    <location>
        <begin position="290"/>
        <end position="311"/>
    </location>
</feature>
<feature type="transmembrane region" description="Helical" evidence="5">
    <location>
        <begin position="51"/>
        <end position="71"/>
    </location>
</feature>
<name>A0A367RIE0_9NOSO</name>
<dbReference type="GO" id="GO:0022857">
    <property type="term" value="F:transmembrane transporter activity"/>
    <property type="evidence" value="ECO:0007669"/>
    <property type="project" value="InterPro"/>
</dbReference>
<comment type="caution">
    <text evidence="7">The sequence shown here is derived from an EMBL/GenBank/DDBJ whole genome shotgun (WGS) entry which is preliminary data.</text>
</comment>
<sequence>MDSAQIETASPLTLEIPQIVLPPKALPTSRPSTRISKQAIRTSLKASTGDAVFSAIFSLITGGILLSNFLVELDASPIVFGMLSSIPMLVNLIQPLGAYLSERTTSRFQYALRTYGISRLLWLFLVIGIVIFYWGGINSHQLMVLTLLIVLATHLLGGLGNASWLSWIAMIVPRRLRGRYFGLRNSAGSLTNLLCLPLAGLAVSHCPGGALQGYGVVLLVGIVFGIVGLWCQYFQVDVNPQLQNTVVEYPQNSESFIPQKDELGDESLSIANISSPQNNFASSIWKNSNFLSFLLYFGLWMLAVNISAPFFNLYMLDTLHLDVSLVTLYTSIQAGANLLMLILWGKLADKIGNRPILIAVGILVAVSPLLWLGTSNHHLDIWLWLPLLHILAGVTWAAIDLCNNNLQIGITPIKNQAIYFAIAAAVSGASGALGTTIGSFIAQFIGYGGLLGLFTVSSLFRLVALVPLIFVKEQPTQSLTQMIQVWLDRKKIVPN</sequence>
<dbReference type="PANTHER" id="PTHR23526">
    <property type="entry name" value="INTEGRAL MEMBRANE TRANSPORT PROTEIN-RELATED"/>
    <property type="match status" value="1"/>
</dbReference>
<dbReference type="InterPro" id="IPR052528">
    <property type="entry name" value="Sugar_transport-like"/>
</dbReference>
<protein>
    <submittedName>
        <fullName evidence="7">MFS transporter</fullName>
    </submittedName>
</protein>
<gene>
    <name evidence="7" type="ORF">A6770_16250</name>
</gene>
<feature type="transmembrane region" description="Helical" evidence="5">
    <location>
        <begin position="381"/>
        <end position="399"/>
    </location>
</feature>
<feature type="transmembrane region" description="Helical" evidence="5">
    <location>
        <begin position="120"/>
        <end position="137"/>
    </location>
</feature>
<dbReference type="Gene3D" id="1.20.1250.20">
    <property type="entry name" value="MFS general substrate transporter like domains"/>
    <property type="match status" value="2"/>
</dbReference>
<evidence type="ECO:0000256" key="5">
    <source>
        <dbReference type="SAM" id="Phobius"/>
    </source>
</evidence>
<feature type="transmembrane region" description="Helical" evidence="5">
    <location>
        <begin position="187"/>
        <end position="205"/>
    </location>
</feature>
<keyword evidence="2 5" id="KW-0812">Transmembrane</keyword>
<dbReference type="PROSITE" id="PS50850">
    <property type="entry name" value="MFS"/>
    <property type="match status" value="1"/>
</dbReference>
<dbReference type="AlphaFoldDB" id="A0A367RIE0"/>
<keyword evidence="8" id="KW-1185">Reference proteome</keyword>
<dbReference type="Pfam" id="PF07690">
    <property type="entry name" value="MFS_1"/>
    <property type="match status" value="1"/>
</dbReference>
<feature type="transmembrane region" description="Helical" evidence="5">
    <location>
        <begin position="451"/>
        <end position="471"/>
    </location>
</feature>
<keyword evidence="3 5" id="KW-1133">Transmembrane helix</keyword>
<comment type="subcellular location">
    <subcellularLocation>
        <location evidence="1">Cell membrane</location>
        <topology evidence="1">Multi-pass membrane protein</topology>
    </subcellularLocation>
</comment>
<evidence type="ECO:0000313" key="8">
    <source>
        <dbReference type="Proteomes" id="UP000252107"/>
    </source>
</evidence>
<dbReference type="InterPro" id="IPR036259">
    <property type="entry name" value="MFS_trans_sf"/>
</dbReference>
<keyword evidence="4 5" id="KW-0472">Membrane</keyword>
<evidence type="ECO:0000256" key="2">
    <source>
        <dbReference type="ARBA" id="ARBA00022692"/>
    </source>
</evidence>
<feature type="transmembrane region" description="Helical" evidence="5">
    <location>
        <begin position="356"/>
        <end position="375"/>
    </location>
</feature>
<dbReference type="EMBL" id="LXQD01000153">
    <property type="protein sequence ID" value="RCJ35374.1"/>
    <property type="molecule type" value="Genomic_DNA"/>
</dbReference>
<evidence type="ECO:0000256" key="1">
    <source>
        <dbReference type="ARBA" id="ARBA00004651"/>
    </source>
</evidence>
<evidence type="ECO:0000256" key="4">
    <source>
        <dbReference type="ARBA" id="ARBA00023136"/>
    </source>
</evidence>
<reference evidence="7" key="1">
    <citation type="submission" date="2016-04" db="EMBL/GenBank/DDBJ databases">
        <authorList>
            <person name="Tabuchi Yagui T.R."/>
        </authorList>
    </citation>
    <scope>NUCLEOTIDE SEQUENCE [LARGE SCALE GENOMIC DNA]</scope>
    <source>
        <strain evidence="7">NIES-26</strain>
    </source>
</reference>
<dbReference type="PANTHER" id="PTHR23526:SF2">
    <property type="entry name" value="MAJOR FACILITATOR SUPERFAMILY (MFS) PROFILE DOMAIN-CONTAINING PROTEIN"/>
    <property type="match status" value="1"/>
</dbReference>
<evidence type="ECO:0000313" key="7">
    <source>
        <dbReference type="EMBL" id="RCJ35374.1"/>
    </source>
</evidence>
<accession>A0A367RIE0</accession>
<dbReference type="InterPro" id="IPR011701">
    <property type="entry name" value="MFS"/>
</dbReference>
<feature type="transmembrane region" description="Helical" evidence="5">
    <location>
        <begin position="323"/>
        <end position="344"/>
    </location>
</feature>
<feature type="transmembrane region" description="Helical" evidence="5">
    <location>
        <begin position="143"/>
        <end position="167"/>
    </location>
</feature>
<dbReference type="Proteomes" id="UP000252107">
    <property type="component" value="Unassembled WGS sequence"/>
</dbReference>
<feature type="transmembrane region" description="Helical" evidence="5">
    <location>
        <begin position="419"/>
        <end position="445"/>
    </location>
</feature>
<feature type="transmembrane region" description="Helical" evidence="5">
    <location>
        <begin position="211"/>
        <end position="231"/>
    </location>
</feature>
<dbReference type="InterPro" id="IPR020846">
    <property type="entry name" value="MFS_dom"/>
</dbReference>
<dbReference type="GO" id="GO:0005886">
    <property type="term" value="C:plasma membrane"/>
    <property type="evidence" value="ECO:0007669"/>
    <property type="project" value="UniProtKB-SubCell"/>
</dbReference>
<evidence type="ECO:0000259" key="6">
    <source>
        <dbReference type="PROSITE" id="PS50850"/>
    </source>
</evidence>
<dbReference type="SUPFAM" id="SSF103473">
    <property type="entry name" value="MFS general substrate transporter"/>
    <property type="match status" value="1"/>
</dbReference>
<organism evidence="7 8">
    <name type="scientific">Nostoc minutum NIES-26</name>
    <dbReference type="NCBI Taxonomy" id="1844469"/>
    <lineage>
        <taxon>Bacteria</taxon>
        <taxon>Bacillati</taxon>
        <taxon>Cyanobacteriota</taxon>
        <taxon>Cyanophyceae</taxon>
        <taxon>Nostocales</taxon>
        <taxon>Nostocaceae</taxon>
        <taxon>Nostoc</taxon>
    </lineage>
</organism>
<proteinExistence type="predicted"/>
<evidence type="ECO:0000256" key="3">
    <source>
        <dbReference type="ARBA" id="ARBA00022989"/>
    </source>
</evidence>